<keyword evidence="1 7" id="KW-0963">Cytoplasm</keyword>
<evidence type="ECO:0000256" key="2">
    <source>
        <dbReference type="ARBA" id="ARBA00022491"/>
    </source>
</evidence>
<dbReference type="GO" id="GO:0003700">
    <property type="term" value="F:DNA-binding transcription factor activity"/>
    <property type="evidence" value="ECO:0007669"/>
    <property type="project" value="UniProtKB-UniRule"/>
</dbReference>
<dbReference type="PANTHER" id="PTHR35786:SF1">
    <property type="entry name" value="REDOX-SENSING TRANSCRIPTIONAL REPRESSOR REX 1"/>
    <property type="match status" value="1"/>
</dbReference>
<dbReference type="NCBIfam" id="NF003996">
    <property type="entry name" value="PRK05472.2-5"/>
    <property type="match status" value="1"/>
</dbReference>
<dbReference type="NCBIfam" id="NF003994">
    <property type="entry name" value="PRK05472.2-3"/>
    <property type="match status" value="1"/>
</dbReference>
<dbReference type="PANTHER" id="PTHR35786">
    <property type="entry name" value="REDOX-SENSING TRANSCRIPTIONAL REPRESSOR REX"/>
    <property type="match status" value="1"/>
</dbReference>
<dbReference type="SMART" id="SM00881">
    <property type="entry name" value="CoA_binding"/>
    <property type="match status" value="1"/>
</dbReference>
<keyword evidence="3 7" id="KW-0805">Transcription regulation</keyword>
<evidence type="ECO:0000256" key="7">
    <source>
        <dbReference type="HAMAP-Rule" id="MF_01131"/>
    </source>
</evidence>
<evidence type="ECO:0000313" key="10">
    <source>
        <dbReference type="Proteomes" id="UP000824001"/>
    </source>
</evidence>
<keyword evidence="4 7" id="KW-0520">NAD</keyword>
<dbReference type="InterPro" id="IPR003781">
    <property type="entry name" value="CoA-bd"/>
</dbReference>
<evidence type="ECO:0000259" key="8">
    <source>
        <dbReference type="SMART" id="SM00881"/>
    </source>
</evidence>
<dbReference type="EMBL" id="DVJK01000229">
    <property type="protein sequence ID" value="HIS67511.1"/>
    <property type="molecule type" value="Genomic_DNA"/>
</dbReference>
<evidence type="ECO:0000256" key="1">
    <source>
        <dbReference type="ARBA" id="ARBA00022490"/>
    </source>
</evidence>
<feature type="binding site" evidence="7">
    <location>
        <begin position="90"/>
        <end position="95"/>
    </location>
    <ligand>
        <name>NAD(+)</name>
        <dbReference type="ChEBI" id="CHEBI:57540"/>
    </ligand>
</feature>
<evidence type="ECO:0000256" key="3">
    <source>
        <dbReference type="ARBA" id="ARBA00023015"/>
    </source>
</evidence>
<comment type="subunit">
    <text evidence="7">Homodimer.</text>
</comment>
<gene>
    <name evidence="7" type="primary">rex</name>
    <name evidence="9" type="ORF">IAC18_08090</name>
</gene>
<dbReference type="GO" id="GO:0051775">
    <property type="term" value="P:response to redox state"/>
    <property type="evidence" value="ECO:0007669"/>
    <property type="project" value="InterPro"/>
</dbReference>
<dbReference type="SUPFAM" id="SSF51735">
    <property type="entry name" value="NAD(P)-binding Rossmann-fold domains"/>
    <property type="match status" value="1"/>
</dbReference>
<name>A0A9D1FFF7_9FIRM</name>
<proteinExistence type="inferred from homology"/>
<accession>A0A9D1FFF7</accession>
<dbReference type="InterPro" id="IPR009718">
    <property type="entry name" value="Rex_DNA-bd_C_dom"/>
</dbReference>
<comment type="subcellular location">
    <subcellularLocation>
        <location evidence="7">Cytoplasm</location>
    </subcellularLocation>
</comment>
<protein>
    <recommendedName>
        <fullName evidence="7">Redox-sensing transcriptional repressor Rex</fullName>
    </recommendedName>
</protein>
<dbReference type="Gene3D" id="1.10.10.10">
    <property type="entry name" value="Winged helix-like DNA-binding domain superfamily/Winged helix DNA-binding domain"/>
    <property type="match status" value="1"/>
</dbReference>
<dbReference type="GO" id="GO:0045892">
    <property type="term" value="P:negative regulation of DNA-templated transcription"/>
    <property type="evidence" value="ECO:0007669"/>
    <property type="project" value="InterPro"/>
</dbReference>
<dbReference type="HAMAP" id="MF_01131">
    <property type="entry name" value="Rex"/>
    <property type="match status" value="1"/>
</dbReference>
<feature type="DNA-binding region" description="H-T-H motif" evidence="7">
    <location>
        <begin position="16"/>
        <end position="55"/>
    </location>
</feature>
<dbReference type="Proteomes" id="UP000824001">
    <property type="component" value="Unassembled WGS sequence"/>
</dbReference>
<keyword evidence="2 7" id="KW-0678">Repressor</keyword>
<dbReference type="Gene3D" id="3.40.50.720">
    <property type="entry name" value="NAD(P)-binding Rossmann-like Domain"/>
    <property type="match status" value="1"/>
</dbReference>
<dbReference type="SUPFAM" id="SSF46785">
    <property type="entry name" value="Winged helix' DNA-binding domain"/>
    <property type="match status" value="1"/>
</dbReference>
<comment type="caution">
    <text evidence="9">The sequence shown here is derived from an EMBL/GenBank/DDBJ whole genome shotgun (WGS) entry which is preliminary data.</text>
</comment>
<dbReference type="InterPro" id="IPR022876">
    <property type="entry name" value="Tscrpt_rep_Rex"/>
</dbReference>
<sequence>MKQAKVSNNVIRRLPRYLRKLDELKAAGVDRISSGELGRQMGLTSSQIRQDFSCFGEFGQQGYGYNVTGLRGEIASILGMNRDFSVILVGVGNIGRAMIENFCFEQYGFHLVAAYDVRPEVVGTDISGIRVHDISELPRIFDTSRVDLAVLSVPKLIANKAARELVEHGVKGIWNFTNVELDIAESEAIVENIHFSDSLLALGYYLSEKLDSEAAAAAKNARQ</sequence>
<organism evidence="9 10">
    <name type="scientific">Candidatus Scatomorpha merdipullorum</name>
    <dbReference type="NCBI Taxonomy" id="2840927"/>
    <lineage>
        <taxon>Bacteria</taxon>
        <taxon>Bacillati</taxon>
        <taxon>Bacillota</taxon>
        <taxon>Clostridia</taxon>
        <taxon>Eubacteriales</taxon>
        <taxon>Candidatus Scatomorpha</taxon>
    </lineage>
</organism>
<comment type="function">
    <text evidence="7">Modulates transcription in response to changes in cellular NADH/NAD(+) redox state.</text>
</comment>
<reference evidence="9" key="1">
    <citation type="submission" date="2020-10" db="EMBL/GenBank/DDBJ databases">
        <authorList>
            <person name="Gilroy R."/>
        </authorList>
    </citation>
    <scope>NUCLEOTIDE SEQUENCE</scope>
    <source>
        <strain evidence="9">ChiHjej10B9-9673</strain>
    </source>
</reference>
<evidence type="ECO:0000256" key="4">
    <source>
        <dbReference type="ARBA" id="ARBA00023027"/>
    </source>
</evidence>
<dbReference type="Pfam" id="PF06971">
    <property type="entry name" value="Put_DNA-bind_N"/>
    <property type="match status" value="1"/>
</dbReference>
<dbReference type="GO" id="GO:0003677">
    <property type="term" value="F:DNA binding"/>
    <property type="evidence" value="ECO:0007669"/>
    <property type="project" value="UniProtKB-UniRule"/>
</dbReference>
<dbReference type="NCBIfam" id="NF003995">
    <property type="entry name" value="PRK05472.2-4"/>
    <property type="match status" value="1"/>
</dbReference>
<keyword evidence="5 7" id="KW-0238">DNA-binding</keyword>
<evidence type="ECO:0000256" key="6">
    <source>
        <dbReference type="ARBA" id="ARBA00023163"/>
    </source>
</evidence>
<dbReference type="InterPro" id="IPR036390">
    <property type="entry name" value="WH_DNA-bd_sf"/>
</dbReference>
<evidence type="ECO:0000256" key="5">
    <source>
        <dbReference type="ARBA" id="ARBA00023125"/>
    </source>
</evidence>
<dbReference type="NCBIfam" id="NF003990">
    <property type="entry name" value="PRK05472.1-4"/>
    <property type="match status" value="1"/>
</dbReference>
<keyword evidence="6 7" id="KW-0804">Transcription</keyword>
<dbReference type="AlphaFoldDB" id="A0A9D1FFF7"/>
<feature type="domain" description="CoA-binding" evidence="8">
    <location>
        <begin position="79"/>
        <end position="180"/>
    </location>
</feature>
<dbReference type="GO" id="GO:0005737">
    <property type="term" value="C:cytoplasm"/>
    <property type="evidence" value="ECO:0007669"/>
    <property type="project" value="UniProtKB-SubCell"/>
</dbReference>
<dbReference type="InterPro" id="IPR036291">
    <property type="entry name" value="NAD(P)-bd_dom_sf"/>
</dbReference>
<dbReference type="Pfam" id="PF02629">
    <property type="entry name" value="CoA_binding"/>
    <property type="match status" value="1"/>
</dbReference>
<dbReference type="InterPro" id="IPR036388">
    <property type="entry name" value="WH-like_DNA-bd_sf"/>
</dbReference>
<reference evidence="9" key="2">
    <citation type="journal article" date="2021" name="PeerJ">
        <title>Extensive microbial diversity within the chicken gut microbiome revealed by metagenomics and culture.</title>
        <authorList>
            <person name="Gilroy R."/>
            <person name="Ravi A."/>
            <person name="Getino M."/>
            <person name="Pursley I."/>
            <person name="Horton D.L."/>
            <person name="Alikhan N.F."/>
            <person name="Baker D."/>
            <person name="Gharbi K."/>
            <person name="Hall N."/>
            <person name="Watson M."/>
            <person name="Adriaenssens E.M."/>
            <person name="Foster-Nyarko E."/>
            <person name="Jarju S."/>
            <person name="Secka A."/>
            <person name="Antonio M."/>
            <person name="Oren A."/>
            <person name="Chaudhuri R.R."/>
            <person name="La Ragione R."/>
            <person name="Hildebrand F."/>
            <person name="Pallen M.J."/>
        </authorList>
    </citation>
    <scope>NUCLEOTIDE SEQUENCE</scope>
    <source>
        <strain evidence="9">ChiHjej10B9-9673</strain>
    </source>
</reference>
<comment type="similarity">
    <text evidence="7">Belongs to the transcriptional regulatory Rex family.</text>
</comment>
<evidence type="ECO:0000313" key="9">
    <source>
        <dbReference type="EMBL" id="HIS67511.1"/>
    </source>
</evidence>